<evidence type="ECO:0000256" key="6">
    <source>
        <dbReference type="ARBA" id="ARBA00023136"/>
    </source>
</evidence>
<dbReference type="EMBL" id="JAQMWT010000404">
    <property type="protein sequence ID" value="KAJ8601780.1"/>
    <property type="molecule type" value="Genomic_DNA"/>
</dbReference>
<feature type="transmembrane region" description="Helical" evidence="9">
    <location>
        <begin position="1163"/>
        <end position="1185"/>
    </location>
</feature>
<evidence type="ECO:0000313" key="13">
    <source>
        <dbReference type="Proteomes" id="UP001230188"/>
    </source>
</evidence>
<comment type="similarity">
    <text evidence="2">Belongs to the PC-esterase family. CASD1 subfamily.</text>
</comment>
<sequence>MALSAGAAAALACVGLASLLSGARGVSVVLGARRASATRRAIAALQEAPFDVDLKVIFEREEVRRAVEETAKLSLSSRDTDGIAVIASDDADWTLQAVAMWPFRAAEAPEDACALSLPDRERFGSTISSKYAGGLLVLRPIDLNNTTWQDVERECARRGERVVAVDDDFESAERYRATTSRIRRRRRRRLGGGGGGGGDAGKYGPLRDASYHQPLSDVSDATSATLAMAVGYEAGAPRSQPAVGLNSRGSVTRAQALCVLGDLNLGFVGDSVTRFHYYVLNEFLQTGDVSRIDGTWGEPPVHYDTYDRWTHASDSSKHEQHFVKTIDVDEPFLCPDKKQIVLQFWFLADWASIGADAVSLLAEVVSPWADVVVYNAGFWEIKENPGRDACDPYDASGLRAAYRHALTSAFRELESARTVYFRTSSCCGEDSLEAPEVIGDAEATNQAALGIWGLNQDALSVIDNFSSVRTLDVWPLIVPRALRDRTFDGLHPAAPVYHIWNMMLLWTVAEDERIYPKDTNGRRASDAYFFSGGALAFATPAPSAPSPLPTGSPTVARCVNGVRDFDETDVDCGGATCFSRCGMGKACAAPSDCVDAGFCSELLMVCVPAPTATPTTLLYDGSPWHPDDDDDDDEGYGKKSGHAIRGAEGSTTANLDSSRVRPGYRFGGLASSRAFCEASAGLRLALLVAVLVLAARLRALCLQLVSALGRARVAAAATKETTSTSAAGGTAAAGAEICGWLLVAAFCNSRAPAGLLPAGTRILSENPDLWCTVMAALLLGSACVVRELPPKESSFLNRAQTNEWKGWMQVAFVAYHLANAQDVYVPIRWFVSAYVWMTGFGNARYFSKTRDLSLARFAKMLWRMNFFAAPLSLATGTPWIQYYVVALHTVHFALVFLAYAIVAAFSTLFSKKNQHVSSSSSSSSPREGWGALVVLAIVVFVVWELPGTYDATLGPALTAAFGPSFEQNFWYRTRMDYLSSLSGAACAAAFPFVVAAWESSSRPPLNAALLAFGACACAALAGWVAATRGANHERYRAVQPYVATLWVPAYVLARNATPNLRGRVSVPLEWIGARSLELYLLQFHLLMNRGATHVLWLLPDENWPGVNLGLCVVLWLLAADRVFRDTAELRDRARDAPYVAATCLAAAAVAYATLSLLSCSADWAISSLAVAALVGAAAVPEIFAARGSARTTCARSSIQPRHYAALRTVSGPDEEEDDEEDDEEEEDPARRGDEEKKEHRQSDAPPRKKFVRPKKRPDHGTASPVSAKSPLRNPDDDVLQSLVEPMSPGPTTEVPNRNHHQV</sequence>
<feature type="region of interest" description="Disordered" evidence="8">
    <location>
        <begin position="617"/>
        <end position="656"/>
    </location>
</feature>
<keyword evidence="7" id="KW-0325">Glycoprotein</keyword>
<keyword evidence="4 9" id="KW-0812">Transmembrane</keyword>
<dbReference type="PANTHER" id="PTHR13533:SF1">
    <property type="entry name" value="N-ACETYLNEURAMINATE 9-O-ACETYLTRANSFERASE"/>
    <property type="match status" value="1"/>
</dbReference>
<keyword evidence="10" id="KW-0732">Signal</keyword>
<dbReference type="Proteomes" id="UP001230188">
    <property type="component" value="Unassembled WGS sequence"/>
</dbReference>
<evidence type="ECO:0000256" key="8">
    <source>
        <dbReference type="SAM" id="MobiDB-lite"/>
    </source>
</evidence>
<evidence type="ECO:0000256" key="2">
    <source>
        <dbReference type="ARBA" id="ARBA00010666"/>
    </source>
</evidence>
<evidence type="ECO:0000259" key="11">
    <source>
        <dbReference type="Pfam" id="PF07779"/>
    </source>
</evidence>
<dbReference type="GO" id="GO:0016407">
    <property type="term" value="F:acetyltransferase activity"/>
    <property type="evidence" value="ECO:0007669"/>
    <property type="project" value="TreeGrafter"/>
</dbReference>
<dbReference type="GO" id="GO:0005794">
    <property type="term" value="C:Golgi apparatus"/>
    <property type="evidence" value="ECO:0007669"/>
    <property type="project" value="UniProtKB-ARBA"/>
</dbReference>
<accession>A0AAD7UCK8</accession>
<protein>
    <recommendedName>
        <fullName evidence="11">Cas1p 10 TM acyl transferase domain-containing protein</fullName>
    </recommendedName>
</protein>
<feature type="transmembrane region" description="Helical" evidence="9">
    <location>
        <begin position="890"/>
        <end position="909"/>
    </location>
</feature>
<gene>
    <name evidence="12" type="ORF">CTAYLR_006838</name>
</gene>
<keyword evidence="6 9" id="KW-0472">Membrane</keyword>
<comment type="subcellular location">
    <subcellularLocation>
        <location evidence="1">Membrane</location>
        <topology evidence="1">Multi-pass membrane protein</topology>
    </subcellularLocation>
</comment>
<feature type="signal peptide" evidence="10">
    <location>
        <begin position="1"/>
        <end position="25"/>
    </location>
</feature>
<feature type="transmembrane region" description="Helical" evidence="9">
    <location>
        <begin position="1135"/>
        <end position="1157"/>
    </location>
</feature>
<reference evidence="12" key="1">
    <citation type="submission" date="2023-01" db="EMBL/GenBank/DDBJ databases">
        <title>Metagenome sequencing of chrysophaentin producing Chrysophaeum taylorii.</title>
        <authorList>
            <person name="Davison J."/>
            <person name="Bewley C."/>
        </authorList>
    </citation>
    <scope>NUCLEOTIDE SEQUENCE</scope>
    <source>
        <strain evidence="12">NIES-1699</strain>
    </source>
</reference>
<evidence type="ECO:0000256" key="4">
    <source>
        <dbReference type="ARBA" id="ARBA00022692"/>
    </source>
</evidence>
<organism evidence="12 13">
    <name type="scientific">Chrysophaeum taylorii</name>
    <dbReference type="NCBI Taxonomy" id="2483200"/>
    <lineage>
        <taxon>Eukaryota</taxon>
        <taxon>Sar</taxon>
        <taxon>Stramenopiles</taxon>
        <taxon>Ochrophyta</taxon>
        <taxon>Pelagophyceae</taxon>
        <taxon>Pelagomonadales</taxon>
        <taxon>Pelagomonadaceae</taxon>
        <taxon>Chrysophaeum</taxon>
    </lineage>
</organism>
<dbReference type="Pfam" id="PF07779">
    <property type="entry name" value="Cas1_AcylT"/>
    <property type="match status" value="1"/>
</dbReference>
<evidence type="ECO:0000313" key="12">
    <source>
        <dbReference type="EMBL" id="KAJ8601780.1"/>
    </source>
</evidence>
<feature type="transmembrane region" description="Helical" evidence="9">
    <location>
        <begin position="827"/>
        <end position="846"/>
    </location>
</feature>
<dbReference type="PANTHER" id="PTHR13533">
    <property type="entry name" value="N-ACETYLNEURAMINATE 9-O-ACETYLTRANSFERASE"/>
    <property type="match status" value="1"/>
</dbReference>
<feature type="region of interest" description="Disordered" evidence="8">
    <location>
        <begin position="1203"/>
        <end position="1302"/>
    </location>
</feature>
<dbReference type="GO" id="GO:0016020">
    <property type="term" value="C:membrane"/>
    <property type="evidence" value="ECO:0007669"/>
    <property type="project" value="UniProtKB-SubCell"/>
</dbReference>
<keyword evidence="3" id="KW-0808">Transferase</keyword>
<proteinExistence type="inferred from homology"/>
<name>A0AAD7UCK8_9STRA</name>
<feature type="transmembrane region" description="Helical" evidence="9">
    <location>
        <begin position="866"/>
        <end position="884"/>
    </location>
</feature>
<evidence type="ECO:0000256" key="5">
    <source>
        <dbReference type="ARBA" id="ARBA00022989"/>
    </source>
</evidence>
<feature type="transmembrane region" description="Helical" evidence="9">
    <location>
        <begin position="1009"/>
        <end position="1026"/>
    </location>
</feature>
<feature type="transmembrane region" description="Helical" evidence="9">
    <location>
        <begin position="977"/>
        <end position="997"/>
    </location>
</feature>
<feature type="compositionally biased region" description="Basic residues" evidence="8">
    <location>
        <begin position="1247"/>
        <end position="1257"/>
    </location>
</feature>
<feature type="compositionally biased region" description="Gly residues" evidence="8">
    <location>
        <begin position="191"/>
        <end position="201"/>
    </location>
</feature>
<keyword evidence="5 9" id="KW-1133">Transmembrane helix</keyword>
<dbReference type="GO" id="GO:0005975">
    <property type="term" value="P:carbohydrate metabolic process"/>
    <property type="evidence" value="ECO:0007669"/>
    <property type="project" value="TreeGrafter"/>
</dbReference>
<comment type="caution">
    <text evidence="12">The sequence shown here is derived from an EMBL/GenBank/DDBJ whole genome shotgun (WGS) entry which is preliminary data.</text>
</comment>
<feature type="compositionally biased region" description="Basic and acidic residues" evidence="8">
    <location>
        <begin position="1228"/>
        <end position="1246"/>
    </location>
</feature>
<evidence type="ECO:0000256" key="1">
    <source>
        <dbReference type="ARBA" id="ARBA00004141"/>
    </source>
</evidence>
<feature type="compositionally biased region" description="Acidic residues" evidence="8">
    <location>
        <begin position="1212"/>
        <end position="1227"/>
    </location>
</feature>
<evidence type="ECO:0000256" key="7">
    <source>
        <dbReference type="ARBA" id="ARBA00023180"/>
    </source>
</evidence>
<evidence type="ECO:0000256" key="9">
    <source>
        <dbReference type="SAM" id="Phobius"/>
    </source>
</evidence>
<feature type="chain" id="PRO_5041969701" description="Cas1p 10 TM acyl transferase domain-containing protein" evidence="10">
    <location>
        <begin position="26"/>
        <end position="1302"/>
    </location>
</feature>
<feature type="compositionally biased region" description="Basic residues" evidence="8">
    <location>
        <begin position="181"/>
        <end position="190"/>
    </location>
</feature>
<keyword evidence="13" id="KW-1185">Reference proteome</keyword>
<dbReference type="InterPro" id="IPR012419">
    <property type="entry name" value="Cas1_AcylTrans_dom"/>
</dbReference>
<evidence type="ECO:0000256" key="10">
    <source>
        <dbReference type="SAM" id="SignalP"/>
    </source>
</evidence>
<feature type="region of interest" description="Disordered" evidence="8">
    <location>
        <begin position="181"/>
        <end position="205"/>
    </location>
</feature>
<feature type="domain" description="Cas1p 10 TM acyl transferase" evidence="11">
    <location>
        <begin position="768"/>
        <end position="1130"/>
    </location>
</feature>
<evidence type="ECO:0000256" key="3">
    <source>
        <dbReference type="ARBA" id="ARBA00022679"/>
    </source>
</evidence>